<dbReference type="AlphaFoldDB" id="A0A1V4JI38"/>
<feature type="region of interest" description="Disordered" evidence="1">
    <location>
        <begin position="56"/>
        <end position="77"/>
    </location>
</feature>
<proteinExistence type="predicted"/>
<organism evidence="2 3">
    <name type="scientific">Patagioenas fasciata monilis</name>
    <dbReference type="NCBI Taxonomy" id="372326"/>
    <lineage>
        <taxon>Eukaryota</taxon>
        <taxon>Metazoa</taxon>
        <taxon>Chordata</taxon>
        <taxon>Craniata</taxon>
        <taxon>Vertebrata</taxon>
        <taxon>Euteleostomi</taxon>
        <taxon>Archelosauria</taxon>
        <taxon>Archosauria</taxon>
        <taxon>Dinosauria</taxon>
        <taxon>Saurischia</taxon>
        <taxon>Theropoda</taxon>
        <taxon>Coelurosauria</taxon>
        <taxon>Aves</taxon>
        <taxon>Neognathae</taxon>
        <taxon>Neoaves</taxon>
        <taxon>Columbimorphae</taxon>
        <taxon>Columbiformes</taxon>
        <taxon>Columbidae</taxon>
        <taxon>Patagioenas</taxon>
    </lineage>
</organism>
<reference evidence="2 3" key="1">
    <citation type="submission" date="2016-02" db="EMBL/GenBank/DDBJ databases">
        <title>Band-tailed pigeon sequencing and assembly.</title>
        <authorList>
            <person name="Soares A.E."/>
            <person name="Novak B.J."/>
            <person name="Rice E.S."/>
            <person name="O'Connell B."/>
            <person name="Chang D."/>
            <person name="Weber S."/>
            <person name="Shapiro B."/>
        </authorList>
    </citation>
    <scope>NUCLEOTIDE SEQUENCE [LARGE SCALE GENOMIC DNA]</scope>
    <source>
        <strain evidence="2">BTP2013</strain>
        <tissue evidence="2">Blood</tissue>
    </source>
</reference>
<protein>
    <submittedName>
        <fullName evidence="2">Uncharacterized protein</fullName>
    </submittedName>
</protein>
<accession>A0A1V4JI38</accession>
<evidence type="ECO:0000313" key="3">
    <source>
        <dbReference type="Proteomes" id="UP000190648"/>
    </source>
</evidence>
<name>A0A1V4JI38_PATFA</name>
<dbReference type="EMBL" id="LSYS01007551">
    <property type="protein sequence ID" value="OPJ71427.1"/>
    <property type="molecule type" value="Genomic_DNA"/>
</dbReference>
<gene>
    <name evidence="2" type="ORF">AV530_010195</name>
</gene>
<sequence>MGSWIVGCSFTPNFGGHCSTDPPAAQPEGGSTAWHHGGFCSGSSRHREIRAEETQGLALEGQTDTWTPDRLQEPPLPEDAMRSFWKGEANLVFSGLQIEQVEGAKACKREQFYPDECVHGFRSCHKAAEYSTNLNGEGQAQQNLSIITDRST</sequence>
<evidence type="ECO:0000256" key="1">
    <source>
        <dbReference type="SAM" id="MobiDB-lite"/>
    </source>
</evidence>
<keyword evidence="3" id="KW-1185">Reference proteome</keyword>
<evidence type="ECO:0000313" key="2">
    <source>
        <dbReference type="EMBL" id="OPJ71427.1"/>
    </source>
</evidence>
<comment type="caution">
    <text evidence="2">The sequence shown here is derived from an EMBL/GenBank/DDBJ whole genome shotgun (WGS) entry which is preliminary data.</text>
</comment>
<dbReference type="Proteomes" id="UP000190648">
    <property type="component" value="Unassembled WGS sequence"/>
</dbReference>